<accession>A0ABW1V9X6</accession>
<proteinExistence type="inferred from homology"/>
<evidence type="ECO:0000313" key="7">
    <source>
        <dbReference type="Proteomes" id="UP001596233"/>
    </source>
</evidence>
<keyword evidence="4" id="KW-0460">Magnesium</keyword>
<comment type="caution">
    <text evidence="6">The sequence shown here is derived from an EMBL/GenBank/DDBJ whole genome shotgun (WGS) entry which is preliminary data.</text>
</comment>
<dbReference type="InterPro" id="IPR034681">
    <property type="entry name" value="MenF"/>
</dbReference>
<gene>
    <name evidence="4" type="primary">menF</name>
    <name evidence="6" type="ORF">ACFP56_16925</name>
</gene>
<protein>
    <recommendedName>
        <fullName evidence="4">Isochorismate synthase MenF</fullName>
        <ecNumber evidence="4">5.4.4.2</ecNumber>
    </recommendedName>
    <alternativeName>
        <fullName evidence="4">Isochorismate mutase</fullName>
    </alternativeName>
</protein>
<feature type="active site" description="Proton acceptor" evidence="4">
    <location>
        <position position="241"/>
    </location>
</feature>
<dbReference type="NCBIfam" id="TIGR00543">
    <property type="entry name" value="isochor_syn"/>
    <property type="match status" value="1"/>
</dbReference>
<evidence type="ECO:0000256" key="2">
    <source>
        <dbReference type="ARBA" id="ARBA00005297"/>
    </source>
</evidence>
<comment type="function">
    <text evidence="4">Catalyzes the conversion of chorismate to isochorismate.</text>
</comment>
<dbReference type="PANTHER" id="PTHR42839:SF1">
    <property type="entry name" value="ISOCHORISMATE SYNTHASE MENF"/>
    <property type="match status" value="1"/>
</dbReference>
<feature type="binding site" evidence="4">
    <location>
        <position position="334"/>
    </location>
    <ligand>
        <name>Mg(2+)</name>
        <dbReference type="ChEBI" id="CHEBI:18420"/>
    </ligand>
</feature>
<keyword evidence="4" id="KW-0474">Menaquinone biosynthesis</keyword>
<evidence type="ECO:0000256" key="3">
    <source>
        <dbReference type="ARBA" id="ARBA00023235"/>
    </source>
</evidence>
<dbReference type="EC" id="5.4.4.2" evidence="4"/>
<dbReference type="PANTHER" id="PTHR42839">
    <property type="entry name" value="ISOCHORISMATE SYNTHASE ENTC"/>
    <property type="match status" value="1"/>
</dbReference>
<dbReference type="EMBL" id="JBHSTE010000005">
    <property type="protein sequence ID" value="MFC6334314.1"/>
    <property type="molecule type" value="Genomic_DNA"/>
</dbReference>
<dbReference type="Gene3D" id="3.60.120.10">
    <property type="entry name" value="Anthranilate synthase"/>
    <property type="match status" value="1"/>
</dbReference>
<feature type="domain" description="Chorismate-utilising enzyme C-terminal" evidence="5">
    <location>
        <begin position="221"/>
        <end position="473"/>
    </location>
</feature>
<reference evidence="7" key="1">
    <citation type="journal article" date="2019" name="Int. J. Syst. Evol. Microbiol.">
        <title>The Global Catalogue of Microorganisms (GCM) 10K type strain sequencing project: providing services to taxonomists for standard genome sequencing and annotation.</title>
        <authorList>
            <consortium name="The Broad Institute Genomics Platform"/>
            <consortium name="The Broad Institute Genome Sequencing Center for Infectious Disease"/>
            <person name="Wu L."/>
            <person name="Ma J."/>
        </authorList>
    </citation>
    <scope>NUCLEOTIDE SEQUENCE [LARGE SCALE GENOMIC DNA]</scope>
    <source>
        <strain evidence="7">PCU 280</strain>
    </source>
</reference>
<feature type="binding site" evidence="4">
    <location>
        <position position="469"/>
    </location>
    <ligand>
        <name>Mg(2+)</name>
        <dbReference type="ChEBI" id="CHEBI:18420"/>
    </ligand>
</feature>
<keyword evidence="7" id="KW-1185">Reference proteome</keyword>
<dbReference type="SUPFAM" id="SSF56322">
    <property type="entry name" value="ADC synthase"/>
    <property type="match status" value="1"/>
</dbReference>
<dbReference type="InterPro" id="IPR005801">
    <property type="entry name" value="ADC_synthase"/>
</dbReference>
<keyword evidence="3 4" id="KW-0413">Isomerase</keyword>
<dbReference type="InterPro" id="IPR015890">
    <property type="entry name" value="Chorismate_C"/>
</dbReference>
<dbReference type="Pfam" id="PF00425">
    <property type="entry name" value="Chorismate_bind"/>
    <property type="match status" value="1"/>
</dbReference>
<dbReference type="RefSeq" id="WP_379236688.1">
    <property type="nucleotide sequence ID" value="NZ_JBHSTE010000005.1"/>
</dbReference>
<comment type="pathway">
    <text evidence="4">Quinol/quinone metabolism; 1,4-dihydroxy-2-naphthoate biosynthesis; 1,4-dihydroxy-2-naphthoate from chorismate: step 1/7.</text>
</comment>
<sequence>MKQINGKVTTRVNNVAYSRLSTNLYASMKEGKEKAELLGKQVLVSSVIEINKTDLPAFFSYQEHRYRGRRFFWSEPGRVLSFVGLGEVFKLETNDKHDRFKNVDTAWKEMANLAIVKDKPSPYTGPILFGGFSFDPYHAQTDKWSDFAHTSFAVPKFMITAHEGRYFLTSNRFVGPDESSLEQDDQELEQLIHALPQLKEMGSTEQAHEPNAMIREEIAPSDWMSAVDAAASSIRKGELEKVVLARSLLLLANDGFRSEGVLRSLLDEQQNTYVFAIDKPGSCFIGATPEQLIKRQGQQLFTLSLAGSIARGQTSGEDAELASFLKHDIKNLHEHRLAVDMIKGAMQQLCAHVEAPDEPIIRKLKDIQHLATPIAGEVKEGVSLLQAVEALHPTPALGGMPRELALEAIRRLEDMDRGWYAAPIGWMNVEQEGEFVGAIRSALLLDKQAYLFAGCGIVGDSEPLSEYKETALKFTPMLKALQALEMVLKN</sequence>
<dbReference type="Proteomes" id="UP001596233">
    <property type="component" value="Unassembled WGS sequence"/>
</dbReference>
<comment type="catalytic activity">
    <reaction evidence="1 4">
        <text>chorismate = isochorismate</text>
        <dbReference type="Rhea" id="RHEA:18985"/>
        <dbReference type="ChEBI" id="CHEBI:29748"/>
        <dbReference type="ChEBI" id="CHEBI:29780"/>
        <dbReference type="EC" id="5.4.4.2"/>
    </reaction>
</comment>
<dbReference type="InterPro" id="IPR004561">
    <property type="entry name" value="IsoChor_synthase"/>
</dbReference>
<evidence type="ECO:0000313" key="6">
    <source>
        <dbReference type="EMBL" id="MFC6334314.1"/>
    </source>
</evidence>
<feature type="active site" description="Proton donor" evidence="4">
    <location>
        <position position="290"/>
    </location>
</feature>
<keyword evidence="4" id="KW-0479">Metal-binding</keyword>
<name>A0ABW1V9X6_9BACL</name>
<comment type="pathway">
    <text evidence="4">Quinol/quinone metabolism; menaquinone biosynthesis.</text>
</comment>
<comment type="similarity">
    <text evidence="2 4">Belongs to the isochorismate synthase family.</text>
</comment>
<evidence type="ECO:0000256" key="1">
    <source>
        <dbReference type="ARBA" id="ARBA00000799"/>
    </source>
</evidence>
<evidence type="ECO:0000259" key="5">
    <source>
        <dbReference type="Pfam" id="PF00425"/>
    </source>
</evidence>
<comment type="cofactor">
    <cofactor evidence="4">
        <name>Mg(2+)</name>
        <dbReference type="ChEBI" id="CHEBI:18420"/>
    </cofactor>
</comment>
<dbReference type="HAMAP" id="MF_01935">
    <property type="entry name" value="MenF"/>
    <property type="match status" value="1"/>
</dbReference>
<organism evidence="6 7">
    <name type="scientific">Paenibacillus septentrionalis</name>
    <dbReference type="NCBI Taxonomy" id="429342"/>
    <lineage>
        <taxon>Bacteria</taxon>
        <taxon>Bacillati</taxon>
        <taxon>Bacillota</taxon>
        <taxon>Bacilli</taxon>
        <taxon>Bacillales</taxon>
        <taxon>Paenibacillaceae</taxon>
        <taxon>Paenibacillus</taxon>
    </lineage>
</organism>
<evidence type="ECO:0000256" key="4">
    <source>
        <dbReference type="HAMAP-Rule" id="MF_01935"/>
    </source>
</evidence>